<protein>
    <submittedName>
        <fullName evidence="5">DNA fragmentation factor, alpha polypeptide</fullName>
    </submittedName>
</protein>
<evidence type="ECO:0000313" key="6">
    <source>
        <dbReference type="Proteomes" id="UP000261580"/>
    </source>
</evidence>
<sequence length="310" mass="34617">MTDKPCKVCNFTRQQTHGLVAISIDELKKKGRQCLGFNSSDSVTVVLENDGTVVEDQAYFLCLPSNTKFMLLNDKEKWSPPFDGGTAWMARDSVILETDTVDSSSTVAPWYELAQQLKQDLTTIILMSEADLQTLVDAPCPELASALGFQEKKAQELQETLQRVLDRREQERQSKELLQLYLKTVEQENKQQEETSQPSQGDGTEVDSASGFMSRTLMVLKGKTSPETRLSTEDLQMVVARGMGAMEQVLGWDRARTSALLQACEAELTTRLQQIQAVQSIRSNTQLRGSQQSSKRRKVEGVEKQAQGSN</sequence>
<accession>A0A3Q4MEY1</accession>
<dbReference type="Gene3D" id="3.10.20.10">
    <property type="match status" value="1"/>
</dbReference>
<dbReference type="PROSITE" id="PS51135">
    <property type="entry name" value="CIDE_N"/>
    <property type="match status" value="1"/>
</dbReference>
<dbReference type="SMART" id="SM00266">
    <property type="entry name" value="CAD"/>
    <property type="match status" value="1"/>
</dbReference>
<dbReference type="Pfam" id="PF02017">
    <property type="entry name" value="CIDE-N"/>
    <property type="match status" value="1"/>
</dbReference>
<feature type="domain" description="CIDE-N" evidence="4">
    <location>
        <begin position="2"/>
        <end position="80"/>
    </location>
</feature>
<organism evidence="5 6">
    <name type="scientific">Neolamprologus brichardi</name>
    <name type="common">Fairy cichlid</name>
    <name type="synonym">Lamprologus brichardi</name>
    <dbReference type="NCBI Taxonomy" id="32507"/>
    <lineage>
        <taxon>Eukaryota</taxon>
        <taxon>Metazoa</taxon>
        <taxon>Chordata</taxon>
        <taxon>Craniata</taxon>
        <taxon>Vertebrata</taxon>
        <taxon>Euteleostomi</taxon>
        <taxon>Actinopterygii</taxon>
        <taxon>Neopterygii</taxon>
        <taxon>Teleostei</taxon>
        <taxon>Neoteleostei</taxon>
        <taxon>Acanthomorphata</taxon>
        <taxon>Ovalentaria</taxon>
        <taxon>Cichlomorphae</taxon>
        <taxon>Cichliformes</taxon>
        <taxon>Cichlidae</taxon>
        <taxon>African cichlids</taxon>
        <taxon>Pseudocrenilabrinae</taxon>
        <taxon>Lamprologini</taxon>
        <taxon>Neolamprologus</taxon>
    </lineage>
</organism>
<dbReference type="PANTHER" id="PTHR12306">
    <property type="entry name" value="CELL DEATH ACTIVATOR CIDE"/>
    <property type="match status" value="1"/>
</dbReference>
<dbReference type="Pfam" id="PF09033">
    <property type="entry name" value="DFF-C"/>
    <property type="match status" value="1"/>
</dbReference>
<dbReference type="GO" id="GO:0042981">
    <property type="term" value="P:regulation of apoptotic process"/>
    <property type="evidence" value="ECO:0007669"/>
    <property type="project" value="TreeGrafter"/>
</dbReference>
<feature type="compositionally biased region" description="Polar residues" evidence="3">
    <location>
        <begin position="284"/>
        <end position="293"/>
    </location>
</feature>
<dbReference type="Proteomes" id="UP000261580">
    <property type="component" value="Unassembled WGS sequence"/>
</dbReference>
<dbReference type="GO" id="GO:0006915">
    <property type="term" value="P:apoptotic process"/>
    <property type="evidence" value="ECO:0007669"/>
    <property type="project" value="UniProtKB-UniRule"/>
</dbReference>
<dbReference type="SUPFAM" id="SSF54277">
    <property type="entry name" value="CAD &amp; PB1 domains"/>
    <property type="match status" value="1"/>
</dbReference>
<evidence type="ECO:0000259" key="4">
    <source>
        <dbReference type="PROSITE" id="PS51135"/>
    </source>
</evidence>
<dbReference type="GeneTree" id="ENSGT00390000018596"/>
<dbReference type="Bgee" id="ENSNBRG00000006437">
    <property type="expression patterns" value="Expressed in testis and 3 other cell types or tissues"/>
</dbReference>
<dbReference type="SUPFAM" id="SSF81783">
    <property type="entry name" value="C-terminal domain of DFF45/ICAD (DFF-C domain)"/>
    <property type="match status" value="2"/>
</dbReference>
<dbReference type="InterPro" id="IPR003508">
    <property type="entry name" value="CIDE-N_dom"/>
</dbReference>
<evidence type="ECO:0000256" key="3">
    <source>
        <dbReference type="SAM" id="MobiDB-lite"/>
    </source>
</evidence>
<reference evidence="5" key="1">
    <citation type="submission" date="2025-08" db="UniProtKB">
        <authorList>
            <consortium name="Ensembl"/>
        </authorList>
    </citation>
    <scope>IDENTIFICATION</scope>
</reference>
<name>A0A3Q4MEY1_NEOBR</name>
<keyword evidence="1 2" id="KW-0053">Apoptosis</keyword>
<evidence type="ECO:0000256" key="2">
    <source>
        <dbReference type="PROSITE-ProRule" id="PRU00447"/>
    </source>
</evidence>
<reference evidence="5" key="2">
    <citation type="submission" date="2025-09" db="UniProtKB">
        <authorList>
            <consortium name="Ensembl"/>
        </authorList>
    </citation>
    <scope>IDENTIFICATION</scope>
</reference>
<dbReference type="PANTHER" id="PTHR12306:SF16">
    <property type="entry name" value="DNAATION FACTOR SUBUNIT ALPHA"/>
    <property type="match status" value="1"/>
</dbReference>
<dbReference type="InterPro" id="IPR015121">
    <property type="entry name" value="DNA_fragmentation_mid_dom"/>
</dbReference>
<evidence type="ECO:0000313" key="5">
    <source>
        <dbReference type="Ensembl" id="ENSNBRP00000008299.1"/>
    </source>
</evidence>
<evidence type="ECO:0000256" key="1">
    <source>
        <dbReference type="ARBA" id="ARBA00022703"/>
    </source>
</evidence>
<feature type="region of interest" description="Disordered" evidence="3">
    <location>
        <begin position="284"/>
        <end position="310"/>
    </location>
</feature>
<proteinExistence type="predicted"/>
<feature type="region of interest" description="Disordered" evidence="3">
    <location>
        <begin position="188"/>
        <end position="210"/>
    </location>
</feature>
<dbReference type="InterPro" id="IPR027296">
    <property type="entry name" value="DFF-C"/>
</dbReference>
<dbReference type="Ensembl" id="ENSNBRT00000008540.1">
    <property type="protein sequence ID" value="ENSNBRP00000008299.1"/>
    <property type="gene ID" value="ENSNBRG00000006437.1"/>
</dbReference>
<dbReference type="FunFam" id="1.10.1490.10:FF:000001">
    <property type="entry name" value="DNA fragmentation factor subunit alpha"/>
    <property type="match status" value="1"/>
</dbReference>
<dbReference type="AlphaFoldDB" id="A0A3Q4MEY1"/>
<keyword evidence="6" id="KW-1185">Reference proteome</keyword>
<dbReference type="Gene3D" id="1.10.1490.10">
    <property type="entry name" value="C-terminal domain of DFF45/ICAD (DFF-C domain)"/>
    <property type="match status" value="2"/>
</dbReference>
<dbReference type="STRING" id="32507.ENSNBRP00000008299"/>